<comment type="caution">
    <text evidence="2">The sequence shown here is derived from an EMBL/GenBank/DDBJ whole genome shotgun (WGS) entry which is preliminary data.</text>
</comment>
<keyword evidence="1" id="KW-0812">Transmembrane</keyword>
<feature type="transmembrane region" description="Helical" evidence="1">
    <location>
        <begin position="6"/>
        <end position="26"/>
    </location>
</feature>
<dbReference type="AlphaFoldDB" id="A0A368LJJ5"/>
<dbReference type="Proteomes" id="UP000252479">
    <property type="component" value="Unassembled WGS sequence"/>
</dbReference>
<reference evidence="2 3" key="1">
    <citation type="journal article" date="2017" name="Elife">
        <title>Extensive horizontal gene transfer in cheese-associated bacteria.</title>
        <authorList>
            <person name="Bonham K.S."/>
            <person name="Wolfe B.E."/>
            <person name="Dutton R.J."/>
        </authorList>
    </citation>
    <scope>NUCLEOTIDE SEQUENCE [LARGE SCALE GENOMIC DNA]</scope>
    <source>
        <strain evidence="2 3">JB196</strain>
    </source>
</reference>
<dbReference type="GeneID" id="303189529"/>
<evidence type="ECO:0000313" key="2">
    <source>
        <dbReference type="EMBL" id="RCS70912.1"/>
    </source>
</evidence>
<keyword evidence="1" id="KW-0472">Membrane</keyword>
<accession>A0A368LJJ5</accession>
<name>A0A368LJJ5_9VIBR</name>
<protein>
    <submittedName>
        <fullName evidence="2">Uncharacterized protein</fullName>
    </submittedName>
</protein>
<gene>
    <name evidence="2" type="ORF">CIK83_11405</name>
</gene>
<evidence type="ECO:0000256" key="1">
    <source>
        <dbReference type="SAM" id="Phobius"/>
    </source>
</evidence>
<keyword evidence="1" id="KW-1133">Transmembrane helix</keyword>
<proteinExistence type="predicted"/>
<dbReference type="EMBL" id="QPGL01000002">
    <property type="protein sequence ID" value="RCS70912.1"/>
    <property type="molecule type" value="Genomic_DNA"/>
</dbReference>
<feature type="transmembrane region" description="Helical" evidence="1">
    <location>
        <begin position="55"/>
        <end position="77"/>
    </location>
</feature>
<evidence type="ECO:0000313" key="3">
    <source>
        <dbReference type="Proteomes" id="UP000252479"/>
    </source>
</evidence>
<dbReference type="OrthoDB" id="5600913at2"/>
<keyword evidence="3" id="KW-1185">Reference proteome</keyword>
<sequence>MFETMVMVVEKSILVIGIALILMSLYQYGKRSQDWKGVVTVFYKRVEMTVQEFKFYKLGVSLVIFAVILRIVILIFWP</sequence>
<organism evidence="2 3">
    <name type="scientific">Vibrio casei</name>
    <dbReference type="NCBI Taxonomy" id="673372"/>
    <lineage>
        <taxon>Bacteria</taxon>
        <taxon>Pseudomonadati</taxon>
        <taxon>Pseudomonadota</taxon>
        <taxon>Gammaproteobacteria</taxon>
        <taxon>Vibrionales</taxon>
        <taxon>Vibrionaceae</taxon>
        <taxon>Vibrio</taxon>
    </lineage>
</organism>
<dbReference type="RefSeq" id="WP_086961385.1">
    <property type="nucleotide sequence ID" value="NZ_AP018681.1"/>
</dbReference>